<dbReference type="Pfam" id="PF01423">
    <property type="entry name" value="LSM"/>
    <property type="match status" value="1"/>
</dbReference>
<evidence type="ECO:0000256" key="10">
    <source>
        <dbReference type="RuleBase" id="RU365051"/>
    </source>
</evidence>
<keyword evidence="14" id="KW-1185">Reference proteome</keyword>
<keyword evidence="8 10" id="KW-0539">Nucleus</keyword>
<evidence type="ECO:0000256" key="11">
    <source>
        <dbReference type="SAM" id="MobiDB-lite"/>
    </source>
</evidence>
<evidence type="ECO:0000256" key="4">
    <source>
        <dbReference type="ARBA" id="ARBA00022490"/>
    </source>
</evidence>
<dbReference type="Proteomes" id="UP000247409">
    <property type="component" value="Unassembled WGS sequence"/>
</dbReference>
<dbReference type="InterPro" id="IPR027248">
    <property type="entry name" value="Sm_D2"/>
</dbReference>
<dbReference type="GO" id="GO:0005829">
    <property type="term" value="C:cytosol"/>
    <property type="evidence" value="ECO:0007669"/>
    <property type="project" value="UniProtKB-SubCell"/>
</dbReference>
<evidence type="ECO:0000313" key="13">
    <source>
        <dbReference type="EMBL" id="PXF42949.1"/>
    </source>
</evidence>
<evidence type="ECO:0000256" key="9">
    <source>
        <dbReference type="ARBA" id="ARBA00023274"/>
    </source>
</evidence>
<dbReference type="PROSITE" id="PS52002">
    <property type="entry name" value="SM"/>
    <property type="match status" value="1"/>
</dbReference>
<dbReference type="InterPro" id="IPR047575">
    <property type="entry name" value="Sm"/>
</dbReference>
<evidence type="ECO:0000256" key="6">
    <source>
        <dbReference type="ARBA" id="ARBA00022728"/>
    </source>
</evidence>
<evidence type="ECO:0000259" key="12">
    <source>
        <dbReference type="PROSITE" id="PS52002"/>
    </source>
</evidence>
<dbReference type="EMBL" id="NBIV01000144">
    <property type="protein sequence ID" value="PXF42949.1"/>
    <property type="molecule type" value="Genomic_DNA"/>
</dbReference>
<sequence length="128" mass="14357">MVTGKRKREQAKLDKDTRSGFNDPDAPLGVVDTGKADEFDVGPLSVLKKAVVNETAVLINVRNNKKLLARVKAFDRHCNMVLTNVTEIWYEYPKTAKGGKTQRVEKTRTISKMFLRGDSVILVLLNPK</sequence>
<comment type="caution">
    <text evidence="13">The sequence shown here is derived from an EMBL/GenBank/DDBJ whole genome shotgun (WGS) entry which is preliminary data.</text>
</comment>
<dbReference type="SMART" id="SM00651">
    <property type="entry name" value="Sm"/>
    <property type="match status" value="1"/>
</dbReference>
<keyword evidence="7 10" id="KW-0508">mRNA splicing</keyword>
<dbReference type="FunFam" id="2.30.30.100:FF:000069">
    <property type="entry name" value="Small nuclear ribonucleoprotein Sm D2"/>
    <property type="match status" value="1"/>
</dbReference>
<feature type="domain" description="Sm" evidence="12">
    <location>
        <begin position="44"/>
        <end position="128"/>
    </location>
</feature>
<gene>
    <name evidence="13" type="ORF">BWQ96_07327</name>
</gene>
<proteinExistence type="inferred from homology"/>
<keyword evidence="6" id="KW-0747">Spliceosome</keyword>
<evidence type="ECO:0000256" key="1">
    <source>
        <dbReference type="ARBA" id="ARBA00004123"/>
    </source>
</evidence>
<feature type="region of interest" description="Disordered" evidence="11">
    <location>
        <begin position="1"/>
        <end position="29"/>
    </location>
</feature>
<evidence type="ECO:0000313" key="14">
    <source>
        <dbReference type="Proteomes" id="UP000247409"/>
    </source>
</evidence>
<comment type="subcellular location">
    <subcellularLocation>
        <location evidence="2">Cytoplasm</location>
        <location evidence="2">Cytosol</location>
    </subcellularLocation>
    <subcellularLocation>
        <location evidence="1 10">Nucleus</location>
    </subcellularLocation>
</comment>
<comment type="similarity">
    <text evidence="3 10">Belongs to the snRNP core protein family.</text>
</comment>
<keyword evidence="5 10" id="KW-0507">mRNA processing</keyword>
<dbReference type="PANTHER" id="PTHR12777">
    <property type="entry name" value="SMALL NUCLEAR RIBONUCLEOPROTEIN SM D2"/>
    <property type="match status" value="1"/>
</dbReference>
<dbReference type="STRING" id="448386.A0A2V3ILK7"/>
<dbReference type="AlphaFoldDB" id="A0A2V3ILK7"/>
<reference evidence="13 14" key="1">
    <citation type="journal article" date="2018" name="Mol. Biol. Evol.">
        <title>Analysis of the draft genome of the red seaweed Gracilariopsis chorda provides insights into genome size evolution in Rhodophyta.</title>
        <authorList>
            <person name="Lee J."/>
            <person name="Yang E.C."/>
            <person name="Graf L."/>
            <person name="Yang J.H."/>
            <person name="Qiu H."/>
            <person name="Zel Zion U."/>
            <person name="Chan C.X."/>
            <person name="Stephens T.G."/>
            <person name="Weber A.P.M."/>
            <person name="Boo G.H."/>
            <person name="Boo S.M."/>
            <person name="Kim K.M."/>
            <person name="Shin Y."/>
            <person name="Jung M."/>
            <person name="Lee S.J."/>
            <person name="Yim H.S."/>
            <person name="Lee J.H."/>
            <person name="Bhattacharya D."/>
            <person name="Yoon H.S."/>
        </authorList>
    </citation>
    <scope>NUCLEOTIDE SEQUENCE [LARGE SCALE GENOMIC DNA]</scope>
    <source>
        <strain evidence="13 14">SKKU-2015</strain>
        <tissue evidence="13">Whole body</tissue>
    </source>
</reference>
<evidence type="ECO:0000256" key="3">
    <source>
        <dbReference type="ARBA" id="ARBA00008146"/>
    </source>
</evidence>
<keyword evidence="9 10" id="KW-0687">Ribonucleoprotein</keyword>
<evidence type="ECO:0000256" key="8">
    <source>
        <dbReference type="ARBA" id="ARBA00023242"/>
    </source>
</evidence>
<dbReference type="InterPro" id="IPR001163">
    <property type="entry name" value="Sm_dom_euk/arc"/>
</dbReference>
<name>A0A2V3ILK7_9FLOR</name>
<dbReference type="GO" id="GO:0003723">
    <property type="term" value="F:RNA binding"/>
    <property type="evidence" value="ECO:0007669"/>
    <property type="project" value="InterPro"/>
</dbReference>
<dbReference type="GO" id="GO:0030532">
    <property type="term" value="C:small nuclear ribonucleoprotein complex"/>
    <property type="evidence" value="ECO:0007669"/>
    <property type="project" value="InterPro"/>
</dbReference>
<evidence type="ECO:0000256" key="5">
    <source>
        <dbReference type="ARBA" id="ARBA00022664"/>
    </source>
</evidence>
<dbReference type="GO" id="GO:0005689">
    <property type="term" value="C:U12-type spliceosomal complex"/>
    <property type="evidence" value="ECO:0007669"/>
    <property type="project" value="UniProtKB-ARBA"/>
</dbReference>
<accession>A0A2V3ILK7</accession>
<dbReference type="Gene3D" id="2.30.30.100">
    <property type="match status" value="1"/>
</dbReference>
<evidence type="ECO:0000256" key="7">
    <source>
        <dbReference type="ARBA" id="ARBA00023187"/>
    </source>
</evidence>
<dbReference type="GO" id="GO:0000398">
    <property type="term" value="P:mRNA splicing, via spliceosome"/>
    <property type="evidence" value="ECO:0007669"/>
    <property type="project" value="UniProtKB-ARBA"/>
</dbReference>
<dbReference type="SUPFAM" id="SSF50182">
    <property type="entry name" value="Sm-like ribonucleoproteins"/>
    <property type="match status" value="1"/>
</dbReference>
<dbReference type="OrthoDB" id="437526at2759"/>
<evidence type="ECO:0000256" key="2">
    <source>
        <dbReference type="ARBA" id="ARBA00004514"/>
    </source>
</evidence>
<organism evidence="13 14">
    <name type="scientific">Gracilariopsis chorda</name>
    <dbReference type="NCBI Taxonomy" id="448386"/>
    <lineage>
        <taxon>Eukaryota</taxon>
        <taxon>Rhodophyta</taxon>
        <taxon>Florideophyceae</taxon>
        <taxon>Rhodymeniophycidae</taxon>
        <taxon>Gracilariales</taxon>
        <taxon>Gracilariaceae</taxon>
        <taxon>Gracilariopsis</taxon>
    </lineage>
</organism>
<dbReference type="CDD" id="cd01720">
    <property type="entry name" value="Sm_D2"/>
    <property type="match status" value="1"/>
</dbReference>
<protein>
    <recommendedName>
        <fullName evidence="10">Small nuclear ribonucleoprotein Sm D2</fullName>
        <shortName evidence="10">Sm-D2</shortName>
    </recommendedName>
    <alternativeName>
        <fullName evidence="10">snRNP core protein D2</fullName>
    </alternativeName>
</protein>
<dbReference type="InterPro" id="IPR010920">
    <property type="entry name" value="LSM_dom_sf"/>
</dbReference>
<keyword evidence="4" id="KW-0963">Cytoplasm</keyword>